<dbReference type="PANTHER" id="PTHR11552">
    <property type="entry name" value="GLUCOSE-METHANOL-CHOLINE GMC OXIDOREDUCTASE"/>
    <property type="match status" value="1"/>
</dbReference>
<dbReference type="SUPFAM" id="SSF54373">
    <property type="entry name" value="FAD-linked reductases, C-terminal domain"/>
    <property type="match status" value="1"/>
</dbReference>
<evidence type="ECO:0000313" key="6">
    <source>
        <dbReference type="EMBL" id="CAP62850.1"/>
    </source>
</evidence>
<dbReference type="EC" id="1.1.3.17" evidence="6"/>
<dbReference type="Pfam" id="PF05199">
    <property type="entry name" value="GMC_oxred_C"/>
    <property type="match status" value="1"/>
</dbReference>
<dbReference type="AlphaFoldDB" id="B2AGF1"/>
<keyword evidence="7" id="KW-1185">Reference proteome</keyword>
<dbReference type="PROSITE" id="PS00624">
    <property type="entry name" value="GMC_OXRED_2"/>
    <property type="match status" value="1"/>
</dbReference>
<dbReference type="GO" id="GO:0033713">
    <property type="term" value="F:choline:oxygen 1-oxidoreductase activity"/>
    <property type="evidence" value="ECO:0007669"/>
    <property type="project" value="UniProtKB-EC"/>
</dbReference>
<accession>B2AGF1</accession>
<dbReference type="GO" id="GO:0050660">
    <property type="term" value="F:flavin adenine dinucleotide binding"/>
    <property type="evidence" value="ECO:0007669"/>
    <property type="project" value="InterPro"/>
</dbReference>
<evidence type="ECO:0000256" key="4">
    <source>
        <dbReference type="ARBA" id="ARBA00022827"/>
    </source>
</evidence>
<dbReference type="GO" id="GO:0016020">
    <property type="term" value="C:membrane"/>
    <property type="evidence" value="ECO:0007669"/>
    <property type="project" value="TreeGrafter"/>
</dbReference>
<keyword evidence="6" id="KW-0560">Oxidoreductase</keyword>
<protein>
    <submittedName>
        <fullName evidence="6">Soluble choline dehydrogenase</fullName>
        <ecNumber evidence="6">1.1.3.17</ecNumber>
    </submittedName>
</protein>
<dbReference type="EMBL" id="CU633749">
    <property type="protein sequence ID" value="CAP62850.1"/>
    <property type="molecule type" value="Genomic_DNA"/>
</dbReference>
<dbReference type="InterPro" id="IPR007867">
    <property type="entry name" value="GMC_OxRtase_C"/>
</dbReference>
<comment type="cofactor">
    <cofactor evidence="1">
        <name>FAD</name>
        <dbReference type="ChEBI" id="CHEBI:57692"/>
    </cofactor>
</comment>
<organism evidence="6 7">
    <name type="scientific">Cupriavidus taiwanensis (strain DSM 17343 / BCRC 17206 / CCUG 44338 / CIP 107171 / LMG 19424 / R1)</name>
    <name type="common">Ralstonia taiwanensis (strain LMG 19424)</name>
    <dbReference type="NCBI Taxonomy" id="977880"/>
    <lineage>
        <taxon>Bacteria</taxon>
        <taxon>Pseudomonadati</taxon>
        <taxon>Pseudomonadota</taxon>
        <taxon>Betaproteobacteria</taxon>
        <taxon>Burkholderiales</taxon>
        <taxon>Burkholderiaceae</taxon>
        <taxon>Cupriavidus</taxon>
    </lineage>
</organism>
<evidence type="ECO:0000313" key="7">
    <source>
        <dbReference type="Proteomes" id="UP000001692"/>
    </source>
</evidence>
<evidence type="ECO:0000256" key="2">
    <source>
        <dbReference type="ARBA" id="ARBA00010790"/>
    </source>
</evidence>
<gene>
    <name evidence="6" type="ordered locus">RALTA_A0177</name>
</gene>
<dbReference type="PANTHER" id="PTHR11552:SF147">
    <property type="entry name" value="CHOLINE DEHYDROGENASE, MITOCHONDRIAL"/>
    <property type="match status" value="1"/>
</dbReference>
<evidence type="ECO:0000256" key="1">
    <source>
        <dbReference type="ARBA" id="ARBA00001974"/>
    </source>
</evidence>
<evidence type="ECO:0000259" key="5">
    <source>
        <dbReference type="PROSITE" id="PS00624"/>
    </source>
</evidence>
<dbReference type="HOGENOM" id="CLU_002865_7_1_4"/>
<dbReference type="KEGG" id="cti:RALTA_A0177"/>
<proteinExistence type="inferred from homology"/>
<dbReference type="Gene3D" id="3.50.50.60">
    <property type="entry name" value="FAD/NAD(P)-binding domain"/>
    <property type="match status" value="1"/>
</dbReference>
<dbReference type="Proteomes" id="UP000001692">
    <property type="component" value="Chromosome 1"/>
</dbReference>
<comment type="similarity">
    <text evidence="2">Belongs to the GMC oxidoreductase family.</text>
</comment>
<dbReference type="GO" id="GO:0019285">
    <property type="term" value="P:glycine betaine biosynthetic process from choline"/>
    <property type="evidence" value="ECO:0007669"/>
    <property type="project" value="TreeGrafter"/>
</dbReference>
<dbReference type="SUPFAM" id="SSF51905">
    <property type="entry name" value="FAD/NAD(P)-binding domain"/>
    <property type="match status" value="1"/>
</dbReference>
<dbReference type="Pfam" id="PF00732">
    <property type="entry name" value="GMC_oxred_N"/>
    <property type="match status" value="1"/>
</dbReference>
<dbReference type="InterPro" id="IPR036188">
    <property type="entry name" value="FAD/NAD-bd_sf"/>
</dbReference>
<feature type="domain" description="Glucose-methanol-choline oxidoreductase N-terminal" evidence="5">
    <location>
        <begin position="295"/>
        <end position="309"/>
    </location>
</feature>
<dbReference type="InterPro" id="IPR012132">
    <property type="entry name" value="GMC_OxRdtase"/>
</dbReference>
<dbReference type="eggNOG" id="COG2303">
    <property type="taxonomic scope" value="Bacteria"/>
</dbReference>
<keyword evidence="3" id="KW-0285">Flavoprotein</keyword>
<dbReference type="InterPro" id="IPR000172">
    <property type="entry name" value="GMC_OxRdtase_N"/>
</dbReference>
<name>B2AGF1_CUPTR</name>
<dbReference type="GO" id="GO:0008812">
    <property type="term" value="F:choline dehydrogenase activity"/>
    <property type="evidence" value="ECO:0007669"/>
    <property type="project" value="TreeGrafter"/>
</dbReference>
<dbReference type="Gene3D" id="3.30.560.10">
    <property type="entry name" value="Glucose Oxidase, domain 3"/>
    <property type="match status" value="1"/>
</dbReference>
<evidence type="ECO:0000256" key="3">
    <source>
        <dbReference type="ARBA" id="ARBA00022630"/>
    </source>
</evidence>
<keyword evidence="4" id="KW-0274">FAD</keyword>
<sequence length="587" mass="63547">MPSAGRTGRAPARPGSRMRAACGIAGRQMETTYDYVIVGAGSAGCALAGRLADSGDDTIALVEAGHHDHHVLVRTPAGLAAMLPHAGARNYGYQTVPQPGLNGRRGYQPRGRGLGGCSSINAMIYTRGRPADYDAWADAGCDGWSWDDVLPYFRRAECNERLAGSDDDPLHGGNGPLHVSDLRTPNPFAERFIEAAQQAGFPRNDDFNGEEQEGIGWYQVTQHAGERWNAARAYLHGGNPRDRACNGGRARLHVLTDTQALRIVFEGRHAAGVLVQRDGRQQLLRARRDVIVCAGTFGSPQLLMVSGVGPAAHLREHGIDVVHDLPGVGANLQDHLDVVLHKRTAVPELFGVSFGGVARLLSEMLRYRRERAGMMSSNFAEAGGFVRSHPALPEPDLQLHFVVGLADDHMRKLNLGHGYSCHVCLLRPRSRGEVRLATADIRRAPLIDPNYLSDARDLDDMVAGVRIVRSILSQPQLACFGGRELYTAGLRADGSDDAAVRALIRARADTIYHPVGTCRMGMDAMAVVDPQLRVRGVEGLRVVDASVMPTLIGGNTNAPAIMIGERAHDLIRYAPRVMLRVLESMEA</sequence>
<reference evidence="6 7" key="1">
    <citation type="journal article" date="2008" name="Genome Res.">
        <title>Genome sequence of the beta-rhizobium Cupriavidus taiwanensis and comparative genomics of rhizobia.</title>
        <authorList>
            <person name="Amadou C."/>
            <person name="Pascal G."/>
            <person name="Mangenot S."/>
            <person name="Glew M."/>
            <person name="Bontemps C."/>
            <person name="Capela D."/>
            <person name="Carrere S."/>
            <person name="Cruveiller S."/>
            <person name="Dossat C."/>
            <person name="Lajus A."/>
            <person name="Marchetti M."/>
            <person name="Poinsot V."/>
            <person name="Rouy Z."/>
            <person name="Servin B."/>
            <person name="Saad M."/>
            <person name="Schenowitz C."/>
            <person name="Barbe V."/>
            <person name="Batut J."/>
            <person name="Medigue C."/>
            <person name="Masson-Boivin C."/>
        </authorList>
    </citation>
    <scope>NUCLEOTIDE SEQUENCE [LARGE SCALE GENOMIC DNA]</scope>
    <source>
        <strain evidence="7">DSM 17343 / BCRC 17206 / CCUG 44338 / CIP 107171 / LMG 19424 / R1</strain>
    </source>
</reference>
<dbReference type="PIRSF" id="PIRSF000137">
    <property type="entry name" value="Alcohol_oxidase"/>
    <property type="match status" value="1"/>
</dbReference>